<organism evidence="1 2">
    <name type="scientific">Catharanthus roseus</name>
    <name type="common">Madagascar periwinkle</name>
    <name type="synonym">Vinca rosea</name>
    <dbReference type="NCBI Taxonomy" id="4058"/>
    <lineage>
        <taxon>Eukaryota</taxon>
        <taxon>Viridiplantae</taxon>
        <taxon>Streptophyta</taxon>
        <taxon>Embryophyta</taxon>
        <taxon>Tracheophyta</taxon>
        <taxon>Spermatophyta</taxon>
        <taxon>Magnoliopsida</taxon>
        <taxon>eudicotyledons</taxon>
        <taxon>Gunneridae</taxon>
        <taxon>Pentapetalae</taxon>
        <taxon>asterids</taxon>
        <taxon>lamiids</taxon>
        <taxon>Gentianales</taxon>
        <taxon>Apocynaceae</taxon>
        <taxon>Rauvolfioideae</taxon>
        <taxon>Vinceae</taxon>
        <taxon>Catharanthinae</taxon>
        <taxon>Catharanthus</taxon>
    </lineage>
</organism>
<keyword evidence="2" id="KW-1185">Reference proteome</keyword>
<reference evidence="2" key="1">
    <citation type="journal article" date="2023" name="Nat. Plants">
        <title>Single-cell RNA sequencing provides a high-resolution roadmap for understanding the multicellular compartmentation of specialized metabolism.</title>
        <authorList>
            <person name="Sun S."/>
            <person name="Shen X."/>
            <person name="Li Y."/>
            <person name="Li Y."/>
            <person name="Wang S."/>
            <person name="Li R."/>
            <person name="Zhang H."/>
            <person name="Shen G."/>
            <person name="Guo B."/>
            <person name="Wei J."/>
            <person name="Xu J."/>
            <person name="St-Pierre B."/>
            <person name="Chen S."/>
            <person name="Sun C."/>
        </authorList>
    </citation>
    <scope>NUCLEOTIDE SEQUENCE [LARGE SCALE GENOMIC DNA]</scope>
</reference>
<evidence type="ECO:0000313" key="2">
    <source>
        <dbReference type="Proteomes" id="UP001060085"/>
    </source>
</evidence>
<name>A0ACC0AKZ2_CATRO</name>
<gene>
    <name evidence="1" type="ORF">M9H77_20258</name>
</gene>
<dbReference type="Proteomes" id="UP001060085">
    <property type="component" value="Linkage Group LG05"/>
</dbReference>
<proteinExistence type="predicted"/>
<protein>
    <submittedName>
        <fullName evidence="1">Uncharacterized protein</fullName>
    </submittedName>
</protein>
<accession>A0ACC0AKZ2</accession>
<sequence>MANSSTAAKTSYHTRSISLPSRAHPQTSSLEDRLCRLRSSSTASTSSSEICHNLGLLNDLYESFDDLLQSPHAQQALSKNHQIEKSLDGSLKLLDICSMTKDALLIIKESLQNIESSLRRRKSTGESAHADEVQNFHVSRKNVKRIVKKCFKNMRQVESCKIKMEIGEQNSEHVALLAIMREVEAVSLPILQSILAFVFGTETKSFLSKLISSKQTGNQGQVMEKMEKALETLKGQNTQKIELQSIELVIQELEEGLECLFRRLLKSRVSLLNMLNH</sequence>
<comment type="caution">
    <text evidence="1">The sequence shown here is derived from an EMBL/GenBank/DDBJ whole genome shotgun (WGS) entry which is preliminary data.</text>
</comment>
<evidence type="ECO:0000313" key="1">
    <source>
        <dbReference type="EMBL" id="KAI5660935.1"/>
    </source>
</evidence>
<dbReference type="EMBL" id="CM044705">
    <property type="protein sequence ID" value="KAI5660935.1"/>
    <property type="molecule type" value="Genomic_DNA"/>
</dbReference>